<dbReference type="AlphaFoldDB" id="A0ABD5UFA4"/>
<accession>A0ABD5UFA4</accession>
<gene>
    <name evidence="2" type="ORF">ACFQHK_15445</name>
</gene>
<dbReference type="EMBL" id="JBHSXM010000002">
    <property type="protein sequence ID" value="MFC6837882.1"/>
    <property type="molecule type" value="Genomic_DNA"/>
</dbReference>
<evidence type="ECO:0000256" key="1">
    <source>
        <dbReference type="SAM" id="MobiDB-lite"/>
    </source>
</evidence>
<dbReference type="RefSeq" id="WP_304449598.1">
    <property type="nucleotide sequence ID" value="NZ_JARRAH010000002.1"/>
</dbReference>
<proteinExistence type="predicted"/>
<reference evidence="2 3" key="1">
    <citation type="journal article" date="2019" name="Int. J. Syst. Evol. Microbiol.">
        <title>The Global Catalogue of Microorganisms (GCM) 10K type strain sequencing project: providing services to taxonomists for standard genome sequencing and annotation.</title>
        <authorList>
            <consortium name="The Broad Institute Genomics Platform"/>
            <consortium name="The Broad Institute Genome Sequencing Center for Infectious Disease"/>
            <person name="Wu L."/>
            <person name="Ma J."/>
        </authorList>
    </citation>
    <scope>NUCLEOTIDE SEQUENCE [LARGE SCALE GENOMIC DNA]</scope>
    <source>
        <strain evidence="2 3">PSRA2</strain>
    </source>
</reference>
<keyword evidence="3" id="KW-1185">Reference proteome</keyword>
<dbReference type="Proteomes" id="UP001596406">
    <property type="component" value="Unassembled WGS sequence"/>
</dbReference>
<sequence>MQSEVACDDGTVVEVVADVTLPASDRELDFAGDSLLPGLMGPPQRHRADTVHSRGATGENVDTDSPCRVDAAVDDQ</sequence>
<protein>
    <submittedName>
        <fullName evidence="2">Uncharacterized protein</fullName>
    </submittedName>
</protein>
<evidence type="ECO:0000313" key="2">
    <source>
        <dbReference type="EMBL" id="MFC6837882.1"/>
    </source>
</evidence>
<organism evidence="2 3">
    <name type="scientific">Halomarina ordinaria</name>
    <dbReference type="NCBI Taxonomy" id="3033939"/>
    <lineage>
        <taxon>Archaea</taxon>
        <taxon>Methanobacteriati</taxon>
        <taxon>Methanobacteriota</taxon>
        <taxon>Stenosarchaea group</taxon>
        <taxon>Halobacteria</taxon>
        <taxon>Halobacteriales</taxon>
        <taxon>Natronomonadaceae</taxon>
        <taxon>Halomarina</taxon>
    </lineage>
</organism>
<evidence type="ECO:0000313" key="3">
    <source>
        <dbReference type="Proteomes" id="UP001596406"/>
    </source>
</evidence>
<feature type="region of interest" description="Disordered" evidence="1">
    <location>
        <begin position="37"/>
        <end position="76"/>
    </location>
</feature>
<comment type="caution">
    <text evidence="2">The sequence shown here is derived from an EMBL/GenBank/DDBJ whole genome shotgun (WGS) entry which is preliminary data.</text>
</comment>
<name>A0ABD5UFA4_9EURY</name>